<reference evidence="6" key="1">
    <citation type="submission" date="2020-07" db="EMBL/GenBank/DDBJ databases">
        <title>Huge and variable diversity of episymbiotic CPR bacteria and DPANN archaea in groundwater ecosystems.</title>
        <authorList>
            <person name="He C.Y."/>
            <person name="Keren R."/>
            <person name="Whittaker M."/>
            <person name="Farag I.F."/>
            <person name="Doudna J."/>
            <person name="Cate J.H.D."/>
            <person name="Banfield J.F."/>
        </authorList>
    </citation>
    <scope>NUCLEOTIDE SEQUENCE</scope>
    <source>
        <strain evidence="6">NC_groundwater_580_Pr5_B-0.1um_64_19</strain>
    </source>
</reference>
<dbReference type="SUPFAM" id="SSF88713">
    <property type="entry name" value="Glycoside hydrolase/deacetylase"/>
    <property type="match status" value="1"/>
</dbReference>
<evidence type="ECO:0000256" key="5">
    <source>
        <dbReference type="ARBA" id="ARBA00023277"/>
    </source>
</evidence>
<accession>A0A932A7D0</accession>
<name>A0A932A7D0_9BACT</name>
<evidence type="ECO:0000256" key="2">
    <source>
        <dbReference type="ARBA" id="ARBA00022723"/>
    </source>
</evidence>
<sequence length="287" mass="31537">MRRLIINADDFGLTPGVNRAVLEGHTHGVITSATLMANAASFDEAALLARTNRSLRVGCHTVLLDGYPVAPPAKVRSLLDDDREFHRNLSTFARLAIRGSFSPGDIETEAAAQFRKIKVAGIAATHFDSHKHAHMFPHVLRPLLRAAQAAGIPAVRNPFAPLKPLAYAHLFRRPRLWTRYAEVKLLRHYAAQFRRAVAEAGLATTDGTFGILVTGALDERLFNAIIGSIPEGTWEFVCHPGYNDAALGSVRTRLRASRESELRVLTSPRAREIIANRGIQLISFADL</sequence>
<evidence type="ECO:0000256" key="3">
    <source>
        <dbReference type="ARBA" id="ARBA00022801"/>
    </source>
</evidence>
<dbReference type="GO" id="GO:0016787">
    <property type="term" value="F:hydrolase activity"/>
    <property type="evidence" value="ECO:0007669"/>
    <property type="project" value="UniProtKB-KW"/>
</dbReference>
<dbReference type="GO" id="GO:0005975">
    <property type="term" value="P:carbohydrate metabolic process"/>
    <property type="evidence" value="ECO:0007669"/>
    <property type="project" value="InterPro"/>
</dbReference>
<evidence type="ECO:0000313" key="6">
    <source>
        <dbReference type="EMBL" id="MBI2677782.1"/>
    </source>
</evidence>
<gene>
    <name evidence="6" type="ORF">HYX28_03280</name>
</gene>
<dbReference type="PANTHER" id="PTHR31609:SF1">
    <property type="entry name" value="CARBOHYDRATE DEACETYLASE"/>
    <property type="match status" value="1"/>
</dbReference>
<comment type="cofactor">
    <cofactor evidence="1">
        <name>Mg(2+)</name>
        <dbReference type="ChEBI" id="CHEBI:18420"/>
    </cofactor>
</comment>
<dbReference type="GO" id="GO:0046872">
    <property type="term" value="F:metal ion binding"/>
    <property type="evidence" value="ECO:0007669"/>
    <property type="project" value="UniProtKB-KW"/>
</dbReference>
<keyword evidence="3" id="KW-0378">Hydrolase</keyword>
<dbReference type="CDD" id="cd10808">
    <property type="entry name" value="YdjC"/>
    <property type="match status" value="1"/>
</dbReference>
<dbReference type="EMBL" id="JACPNR010000004">
    <property type="protein sequence ID" value="MBI2677782.1"/>
    <property type="molecule type" value="Genomic_DNA"/>
</dbReference>
<comment type="caution">
    <text evidence="6">The sequence shown here is derived from an EMBL/GenBank/DDBJ whole genome shotgun (WGS) entry which is preliminary data.</text>
</comment>
<dbReference type="InterPro" id="IPR011330">
    <property type="entry name" value="Glyco_hydro/deAcase_b/a-brl"/>
</dbReference>
<dbReference type="GO" id="GO:0019213">
    <property type="term" value="F:deacetylase activity"/>
    <property type="evidence" value="ECO:0007669"/>
    <property type="project" value="TreeGrafter"/>
</dbReference>
<dbReference type="Pfam" id="PF04794">
    <property type="entry name" value="YdjC"/>
    <property type="match status" value="1"/>
</dbReference>
<dbReference type="Gene3D" id="3.20.20.370">
    <property type="entry name" value="Glycoside hydrolase/deacetylase"/>
    <property type="match status" value="1"/>
</dbReference>
<protein>
    <submittedName>
        <fullName evidence="6">ChbG/HpnK family deacetylase</fullName>
    </submittedName>
</protein>
<dbReference type="PANTHER" id="PTHR31609">
    <property type="entry name" value="YDJC DEACETYLASE FAMILY MEMBER"/>
    <property type="match status" value="1"/>
</dbReference>
<dbReference type="Proteomes" id="UP000779809">
    <property type="component" value="Unassembled WGS sequence"/>
</dbReference>
<evidence type="ECO:0000256" key="4">
    <source>
        <dbReference type="ARBA" id="ARBA00022842"/>
    </source>
</evidence>
<keyword evidence="4" id="KW-0460">Magnesium</keyword>
<evidence type="ECO:0000256" key="1">
    <source>
        <dbReference type="ARBA" id="ARBA00001946"/>
    </source>
</evidence>
<proteinExistence type="predicted"/>
<dbReference type="InterPro" id="IPR006879">
    <property type="entry name" value="YdjC-like"/>
</dbReference>
<keyword evidence="5" id="KW-0119">Carbohydrate metabolism</keyword>
<organism evidence="6 7">
    <name type="scientific">Candidatus Korobacter versatilis</name>
    <dbReference type="NCBI Taxonomy" id="658062"/>
    <lineage>
        <taxon>Bacteria</taxon>
        <taxon>Pseudomonadati</taxon>
        <taxon>Acidobacteriota</taxon>
        <taxon>Terriglobia</taxon>
        <taxon>Terriglobales</taxon>
        <taxon>Candidatus Korobacteraceae</taxon>
        <taxon>Candidatus Korobacter</taxon>
    </lineage>
</organism>
<evidence type="ECO:0000313" key="7">
    <source>
        <dbReference type="Proteomes" id="UP000779809"/>
    </source>
</evidence>
<keyword evidence="2" id="KW-0479">Metal-binding</keyword>
<dbReference type="AlphaFoldDB" id="A0A932A7D0"/>